<accession>A0A225UH03</accession>
<dbReference type="GO" id="GO:0008270">
    <property type="term" value="F:zinc ion binding"/>
    <property type="evidence" value="ECO:0007669"/>
    <property type="project" value="UniProtKB-KW"/>
</dbReference>
<proteinExistence type="predicted"/>
<dbReference type="InterPro" id="IPR007527">
    <property type="entry name" value="Znf_SWIM"/>
</dbReference>
<keyword evidence="4" id="KW-1185">Reference proteome</keyword>
<evidence type="ECO:0000256" key="1">
    <source>
        <dbReference type="PROSITE-ProRule" id="PRU00325"/>
    </source>
</evidence>
<keyword evidence="1" id="KW-0479">Metal-binding</keyword>
<dbReference type="Proteomes" id="UP000198211">
    <property type="component" value="Unassembled WGS sequence"/>
</dbReference>
<dbReference type="EMBL" id="NBNE01018212">
    <property type="protein sequence ID" value="OWY92374.1"/>
    <property type="molecule type" value="Genomic_DNA"/>
</dbReference>
<evidence type="ECO:0000313" key="3">
    <source>
        <dbReference type="EMBL" id="OWY92374.1"/>
    </source>
</evidence>
<comment type="caution">
    <text evidence="3">The sequence shown here is derived from an EMBL/GenBank/DDBJ whole genome shotgun (WGS) entry which is preliminary data.</text>
</comment>
<dbReference type="PROSITE" id="PS50966">
    <property type="entry name" value="ZF_SWIM"/>
    <property type="match status" value="1"/>
</dbReference>
<keyword evidence="1" id="KW-0862">Zinc</keyword>
<feature type="domain" description="SWIM-type" evidence="2">
    <location>
        <begin position="76"/>
        <end position="114"/>
    </location>
</feature>
<protein>
    <recommendedName>
        <fullName evidence="2">SWIM-type domain-containing protein</fullName>
    </recommendedName>
</protein>
<organism evidence="3 4">
    <name type="scientific">Phytophthora megakarya</name>
    <dbReference type="NCBI Taxonomy" id="4795"/>
    <lineage>
        <taxon>Eukaryota</taxon>
        <taxon>Sar</taxon>
        <taxon>Stramenopiles</taxon>
        <taxon>Oomycota</taxon>
        <taxon>Peronosporomycetes</taxon>
        <taxon>Peronosporales</taxon>
        <taxon>Peronosporaceae</taxon>
        <taxon>Phytophthora</taxon>
    </lineage>
</organism>
<evidence type="ECO:0000313" key="4">
    <source>
        <dbReference type="Proteomes" id="UP000198211"/>
    </source>
</evidence>
<evidence type="ECO:0000259" key="2">
    <source>
        <dbReference type="PROSITE" id="PS50966"/>
    </source>
</evidence>
<name>A0A225UH03_9STRA</name>
<dbReference type="AlphaFoldDB" id="A0A225UH03"/>
<keyword evidence="1" id="KW-0863">Zinc-finger</keyword>
<gene>
    <name evidence="3" type="ORF">PHMEG_00038657</name>
</gene>
<dbReference type="OrthoDB" id="93483at2759"/>
<reference evidence="4" key="1">
    <citation type="submission" date="2017-03" db="EMBL/GenBank/DDBJ databases">
        <title>Phytopthora megakarya and P. palmivora, two closely related causual agents of cacao black pod achieved similar genome size and gene model numbers by different mechanisms.</title>
        <authorList>
            <person name="Ali S."/>
            <person name="Shao J."/>
            <person name="Larry D.J."/>
            <person name="Kronmiller B."/>
            <person name="Shen D."/>
            <person name="Strem M.D."/>
            <person name="Melnick R.L."/>
            <person name="Guiltinan M.J."/>
            <person name="Tyler B.M."/>
            <person name="Meinhardt L.W."/>
            <person name="Bailey B.A."/>
        </authorList>
    </citation>
    <scope>NUCLEOTIDE SEQUENCE [LARGE SCALE GENOMIC DNA]</scope>
    <source>
        <strain evidence="4">zdho120</strain>
    </source>
</reference>
<sequence>MTSSLLAHQRAVIDQVLYSIQRHGLRSRPPATISDFLRRISALMSKYVLKRTVGMFVVSKSTTTCQNKEACTWEVFTKSSVFTCDDIAWTCTCAFYTSQYLPCQHLLFVAHNGHGFEEFPPSALSVRWNMDSVRALASQLEEGIDSIVPVLDIVKLVKSRSNANGRGNVIPGRLPPSAVRTSQVAFIRLDRSERGENVVLTHAEKYNIARSLFDPVIDRLSRLSSAKQATSRVGGEGSH</sequence>